<protein>
    <submittedName>
        <fullName evidence="1">Uncharacterized protein</fullName>
    </submittedName>
</protein>
<evidence type="ECO:0000313" key="1">
    <source>
        <dbReference type="EMBL" id="QNO48803.1"/>
    </source>
</evidence>
<organism evidence="1">
    <name type="scientific">Candidatus Methanogaster sp. ANME-2c ERB4</name>
    <dbReference type="NCBI Taxonomy" id="2759911"/>
    <lineage>
        <taxon>Archaea</taxon>
        <taxon>Methanobacteriati</taxon>
        <taxon>Methanobacteriota</taxon>
        <taxon>Stenosarchaea group</taxon>
        <taxon>Methanomicrobia</taxon>
        <taxon>Methanosarcinales</taxon>
        <taxon>ANME-2 cluster</taxon>
        <taxon>Candidatus Methanogasteraceae</taxon>
        <taxon>Candidatus Methanogaster</taxon>
    </lineage>
</organism>
<proteinExistence type="predicted"/>
<dbReference type="EMBL" id="MT631362">
    <property type="protein sequence ID" value="QNO48803.1"/>
    <property type="molecule type" value="Genomic_DNA"/>
</dbReference>
<reference evidence="1" key="1">
    <citation type="submission" date="2020-06" db="EMBL/GenBank/DDBJ databases">
        <title>Unique genomic features of the anaerobic methanotrophic archaea.</title>
        <authorList>
            <person name="Chadwick G.L."/>
            <person name="Skennerton C.T."/>
            <person name="Laso-Perez R."/>
            <person name="Leu A.O."/>
            <person name="Speth D.R."/>
            <person name="Yu H."/>
            <person name="Morgan-Lang C."/>
            <person name="Hatzenpichler R."/>
            <person name="Goudeau D."/>
            <person name="Malmstrom R."/>
            <person name="Brazelton W.J."/>
            <person name="Woyke T."/>
            <person name="Hallam S.J."/>
            <person name="Tyson G.W."/>
            <person name="Wegener G."/>
            <person name="Boetius A."/>
            <person name="Orphan V."/>
        </authorList>
    </citation>
    <scope>NUCLEOTIDE SEQUENCE</scope>
</reference>
<sequence length="61" mass="6667">MTDLTTAFAVSISEGNSQLSIFVAESICQSVLRHRVSMLTAGLRVGRSSNIVPKPTRQKEF</sequence>
<gene>
    <name evidence="1" type="ORF">IMBEDNDK_00013</name>
</gene>
<dbReference type="AlphaFoldDB" id="A0A7G9YLB9"/>
<accession>A0A7G9YLB9</accession>
<name>A0A7G9YLB9_9EURY</name>